<reference evidence="1 2" key="1">
    <citation type="submission" date="2019-03" db="EMBL/GenBank/DDBJ databases">
        <title>Genomic Encyclopedia of Archaeal and Bacterial Type Strains, Phase II (KMG-II): from individual species to whole genera.</title>
        <authorList>
            <person name="Goeker M."/>
        </authorList>
    </citation>
    <scope>NUCLEOTIDE SEQUENCE [LARGE SCALE GENOMIC DNA]</scope>
    <source>
        <strain evidence="1 2">DSM 28323</strain>
    </source>
</reference>
<comment type="caution">
    <text evidence="1">The sequence shown here is derived from an EMBL/GenBank/DDBJ whole genome shotgun (WGS) entry which is preliminary data.</text>
</comment>
<dbReference type="AlphaFoldDB" id="A0A4R6J4S6"/>
<evidence type="ECO:0000313" key="1">
    <source>
        <dbReference type="EMBL" id="TDO29225.1"/>
    </source>
</evidence>
<name>A0A4R6J4S6_9BACT</name>
<organism evidence="1 2">
    <name type="scientific">Sediminibacterium goheungense</name>
    <dbReference type="NCBI Taxonomy" id="1086393"/>
    <lineage>
        <taxon>Bacteria</taxon>
        <taxon>Pseudomonadati</taxon>
        <taxon>Bacteroidota</taxon>
        <taxon>Chitinophagia</taxon>
        <taxon>Chitinophagales</taxon>
        <taxon>Chitinophagaceae</taxon>
        <taxon>Sediminibacterium</taxon>
    </lineage>
</organism>
<sequence>MNKLGPFKIRFMPEKITYLYLDDNDKVTRDGDVELFNTISKDVEIKTDYPSSWKQRSKSIFTDLNHYDGIIIDWELTNQSQAAKEGSHEAEDVDFSAESLAEHLRVNAAKKNVKDIPIIICSADKNKAFSNLKNRELTRRDIFDLTYIKNDLFVKHVSESERQLFNLAIVYKLLQQSAFDVKAALDLSADELDFLDIRFLDTLEKISTTNTTHDLVYFLLQEFLLPEGLLINEQIVAARLGVDIEKSGDSWNKIKEVLVEEQICYKGLLSIGWSTYWSFKLVKWWNAISDKDLRTTSASTRVQVLNEKYGTTLIPAEKIKFCSSDEFWTVCKGTRRPLDPINGFIIGDYTSNPWLEVEYVSAYAELEKEDPNAWRISAIERVRFEKFKSKIVKND</sequence>
<accession>A0A4R6J4S6</accession>
<keyword evidence="2" id="KW-1185">Reference proteome</keyword>
<dbReference type="Proteomes" id="UP000295741">
    <property type="component" value="Unassembled WGS sequence"/>
</dbReference>
<proteinExistence type="predicted"/>
<gene>
    <name evidence="1" type="ORF">BC659_1308</name>
</gene>
<evidence type="ECO:0000313" key="2">
    <source>
        <dbReference type="Proteomes" id="UP000295741"/>
    </source>
</evidence>
<evidence type="ECO:0008006" key="3">
    <source>
        <dbReference type="Google" id="ProtNLM"/>
    </source>
</evidence>
<protein>
    <recommendedName>
        <fullName evidence="3">Response receiver domain-containing protein</fullName>
    </recommendedName>
</protein>
<dbReference type="EMBL" id="SNWP01000010">
    <property type="protein sequence ID" value="TDO29225.1"/>
    <property type="molecule type" value="Genomic_DNA"/>
</dbReference>